<dbReference type="PROSITE" id="PS50943">
    <property type="entry name" value="HTH_CROC1"/>
    <property type="match status" value="1"/>
</dbReference>
<dbReference type="Pfam" id="PF13560">
    <property type="entry name" value="HTH_31"/>
    <property type="match status" value="1"/>
</dbReference>
<gene>
    <name evidence="3" type="ORF">LKD23_05770</name>
</gene>
<dbReference type="Gene3D" id="1.10.260.40">
    <property type="entry name" value="lambda repressor-like DNA-binding domains"/>
    <property type="match status" value="1"/>
</dbReference>
<proteinExistence type="predicted"/>
<keyword evidence="4" id="KW-1185">Reference proteome</keyword>
<dbReference type="PANTHER" id="PTHR46558:SF4">
    <property type="entry name" value="DNA-BIDING PHAGE PROTEIN"/>
    <property type="match status" value="1"/>
</dbReference>
<protein>
    <submittedName>
        <fullName evidence="3">Helix-turn-helix domain-containing protein</fullName>
    </submittedName>
</protein>
<feature type="domain" description="HTH cro/C1-type" evidence="2">
    <location>
        <begin position="12"/>
        <end position="66"/>
    </location>
</feature>
<dbReference type="RefSeq" id="WP_227620845.1">
    <property type="nucleotide sequence ID" value="NZ_JAJEQL010000010.1"/>
</dbReference>
<organism evidence="3 4">
    <name type="scientific">Faecalibacterium butyricigenerans</name>
    <dbReference type="NCBI Taxonomy" id="1851427"/>
    <lineage>
        <taxon>Bacteria</taxon>
        <taxon>Bacillati</taxon>
        <taxon>Bacillota</taxon>
        <taxon>Clostridia</taxon>
        <taxon>Eubacteriales</taxon>
        <taxon>Oscillospiraceae</taxon>
        <taxon>Faecalibacterium</taxon>
    </lineage>
</organism>
<dbReference type="CDD" id="cd00093">
    <property type="entry name" value="HTH_XRE"/>
    <property type="match status" value="1"/>
</dbReference>
<name>A0ABS8F7R1_9FIRM</name>
<keyword evidence="1" id="KW-0238">DNA-binding</keyword>
<evidence type="ECO:0000313" key="3">
    <source>
        <dbReference type="EMBL" id="MCC2199269.1"/>
    </source>
</evidence>
<accession>A0ABS8F7R1</accession>
<reference evidence="3" key="1">
    <citation type="submission" date="2021-10" db="EMBL/GenBank/DDBJ databases">
        <title>Anaerobic single-cell dispensing facilitates the cultivation of human gut bacteria.</title>
        <authorList>
            <person name="Afrizal A."/>
        </authorList>
    </citation>
    <scope>NUCLEOTIDE SEQUENCE</scope>
    <source>
        <strain evidence="3">CLA-AA-H233</strain>
    </source>
</reference>
<evidence type="ECO:0000256" key="1">
    <source>
        <dbReference type="ARBA" id="ARBA00023125"/>
    </source>
</evidence>
<dbReference type="PANTHER" id="PTHR46558">
    <property type="entry name" value="TRACRIPTIONAL REGULATORY PROTEIN-RELATED-RELATED"/>
    <property type="match status" value="1"/>
</dbReference>
<sequence>MSREPTRAAILIRESRKRAGLTQQALAEKLGITTSAVCNYESGASFPKAEMVFGLCDILDLTPRDLFECE</sequence>
<evidence type="ECO:0000259" key="2">
    <source>
        <dbReference type="PROSITE" id="PS50943"/>
    </source>
</evidence>
<dbReference type="EMBL" id="JAJEQL010000010">
    <property type="protein sequence ID" value="MCC2199269.1"/>
    <property type="molecule type" value="Genomic_DNA"/>
</dbReference>
<dbReference type="SMART" id="SM00530">
    <property type="entry name" value="HTH_XRE"/>
    <property type="match status" value="1"/>
</dbReference>
<comment type="caution">
    <text evidence="3">The sequence shown here is derived from an EMBL/GenBank/DDBJ whole genome shotgun (WGS) entry which is preliminary data.</text>
</comment>
<evidence type="ECO:0000313" key="4">
    <source>
        <dbReference type="Proteomes" id="UP001430637"/>
    </source>
</evidence>
<dbReference type="InterPro" id="IPR010982">
    <property type="entry name" value="Lambda_DNA-bd_dom_sf"/>
</dbReference>
<dbReference type="SUPFAM" id="SSF47413">
    <property type="entry name" value="lambda repressor-like DNA-binding domains"/>
    <property type="match status" value="1"/>
</dbReference>
<dbReference type="Proteomes" id="UP001430637">
    <property type="component" value="Unassembled WGS sequence"/>
</dbReference>
<dbReference type="InterPro" id="IPR001387">
    <property type="entry name" value="Cro/C1-type_HTH"/>
</dbReference>